<reference evidence="1" key="2">
    <citation type="submission" date="2025-09" db="UniProtKB">
        <authorList>
            <consortium name="EnsemblPlants"/>
        </authorList>
    </citation>
    <scope>IDENTIFICATION</scope>
</reference>
<reference evidence="1" key="1">
    <citation type="submission" date="2021-05" db="EMBL/GenBank/DDBJ databases">
        <authorList>
            <person name="Scholz U."/>
            <person name="Mascher M."/>
            <person name="Fiebig A."/>
        </authorList>
    </citation>
    <scope>NUCLEOTIDE SEQUENCE [LARGE SCALE GENOMIC DNA]</scope>
</reference>
<evidence type="ECO:0000313" key="2">
    <source>
        <dbReference type="Proteomes" id="UP001732700"/>
    </source>
</evidence>
<dbReference type="Proteomes" id="UP001732700">
    <property type="component" value="Chromosome 3A"/>
</dbReference>
<organism evidence="1 2">
    <name type="scientific">Avena sativa</name>
    <name type="common">Oat</name>
    <dbReference type="NCBI Taxonomy" id="4498"/>
    <lineage>
        <taxon>Eukaryota</taxon>
        <taxon>Viridiplantae</taxon>
        <taxon>Streptophyta</taxon>
        <taxon>Embryophyta</taxon>
        <taxon>Tracheophyta</taxon>
        <taxon>Spermatophyta</taxon>
        <taxon>Magnoliopsida</taxon>
        <taxon>Liliopsida</taxon>
        <taxon>Poales</taxon>
        <taxon>Poaceae</taxon>
        <taxon>BOP clade</taxon>
        <taxon>Pooideae</taxon>
        <taxon>Poodae</taxon>
        <taxon>Poeae</taxon>
        <taxon>Poeae Chloroplast Group 1 (Aveneae type)</taxon>
        <taxon>Aveninae</taxon>
        <taxon>Avena</taxon>
    </lineage>
</organism>
<proteinExistence type="predicted"/>
<dbReference type="EnsemblPlants" id="AVESA.00010b.r2.3AG0408630.1">
    <property type="protein sequence ID" value="AVESA.00010b.r2.3AG0408630.1.CDS"/>
    <property type="gene ID" value="AVESA.00010b.r2.3AG0408630"/>
</dbReference>
<name>A0ACD5VCL5_AVESA</name>
<keyword evidence="2" id="KW-1185">Reference proteome</keyword>
<protein>
    <submittedName>
        <fullName evidence="1">Uncharacterized protein</fullName>
    </submittedName>
</protein>
<sequence>MTVIDFIDINDDIIELSSDEETVQEDHAATQCGATLLDRQAVFVLAGEGMQDGQAAFVSAVEGSQAANESGNALVATTSPPVTEKTPLHTVESQNCGNSPTAAFPSPTSTTVKVLSSEVGDTKQDVFVLAGEGRQDGQAAFVSAVEGSQVATESGNALVATTLPSVTEKTPLRTAESQNCASSPTAPFPSPTSTTPKVLSSEVGDTKQDMFVLAGEGRQDGQAAFDLAGEGSQMATESGDALVATDSPSVTEKTPLDMADSKNCPSSPTSAPVPSPATTAPKALTSEDSDTKRTRVRHHKKYYTRTPRRSPRFEQKRECCDDPVEQPADGHKRSRLLEPAEESAAPADDAESAKALSTDSEN</sequence>
<accession>A0ACD5VCL5</accession>
<evidence type="ECO:0000313" key="1">
    <source>
        <dbReference type="EnsemblPlants" id="AVESA.00010b.r2.3AG0408630.1.CDS"/>
    </source>
</evidence>